<name>A0AAP3E2G1_9EURY</name>
<gene>
    <name evidence="1" type="ORF">OB960_13055</name>
</gene>
<evidence type="ECO:0000313" key="2">
    <source>
        <dbReference type="Proteomes" id="UP001321018"/>
    </source>
</evidence>
<dbReference type="Proteomes" id="UP001321018">
    <property type="component" value="Unassembled WGS sequence"/>
</dbReference>
<sequence length="1175" mass="130505">MSETDPSDVGLHVYVQTEIGDGETRDERALRTLFTDDEPLELLVEKLQRVEFRVVIPFADIEHFSVTVEDPHVEWVVEHTDPLSGESWEMEDMDRDGPPFQNNTSWDTAGTHTVTCTAFDENGKIGELSVTVTVEDSVFPPAMMDKVGDRNLLRTAVLYADRYQTALRSWNRNIESNTTLASDHPAILENSSRVAQIRLWDVVQQFLTDVGEENHFEDLGIEAEAYRDSYLQNLQEMKIYSDDDDPSLATARLDNGGLYGLLGFGSPDELDPIEYRIPSGVTPDRAMEEYERDLPSINRRRAEARPNNIYEIGPHVRREAERNVGTPSLFHRHGWDIVADRAGIENYSVKLALIVLHGIDNPNYTELDRFHDGLEWLAGYKPGARLSGESTDTFFQQLSSLPYQTQLSYLSTVLSGLSESETGLKMLASMFTWRSSGDCLDPLNIIDPPDTSEEPGGVYPVLSINPGVRDQLFDENDRLNWMSPDASSVAGDLQDILIELLAGATYYVEYSNHLDRDRRADVFATLHAQVTSLLVSDADFADALSDWDNYSALSDGPLHFRNASDDEEIRPIESAESWDVDDSIGVASNSVNLLETIFEEGKDGNGPQAAAPQNAVASLQIVFSAYSYSSALYGITSGLVDGDSVSDDDLKTIGTGFLSFVNMIGDTFLSDIDGEIVEGFSPQWFKALTHEPEYGEHFFGTVETTSDVVGKTMSVLGLVTTIQQADERHRRGETEASLVLGASAATAGVALLAEMYGIDRIQRRLQRIAPRALVPGKGQLIVAAELATIVYDILLVVFSGTDLDQLFEYSIYGSSYRDEVGIYDDDGVDLDDVAFFNPDRPVFGFSARVSDPTAPVEQADLQRQISAFQSQSTALGDKGVAAYLHRDPRDADAGVEDLYIQIEQENDRIKRDGTLFIRPIIVYGGISPEKPVYHCPVLHRIKLDEQHGDRGAPNWETQCPYVPSVLENDGTDQVVTEDFEAICTSGPEYPWWQETNPEEPDLLGQHIIRFDWSDNSKVGEHMPSEGDALLEEVKAWPSVEPQSFNEMRWTMENGVDNLLLFPDGDDRFGADRSIDRLAICMRGPPQSLLGKVDLANSSSYRLCLELLYLPREYADRVGDDVVYDIDITGSPSVSRRIVEVQEHTGIASTGAVESLLDNVGTGHEYGVNVGLWEDS</sequence>
<proteinExistence type="predicted"/>
<dbReference type="EMBL" id="JAOPKA010000007">
    <property type="protein sequence ID" value="MCU4742325.1"/>
    <property type="molecule type" value="Genomic_DNA"/>
</dbReference>
<organism evidence="1 2">
    <name type="scientific">Natronoglomus mannanivorans</name>
    <dbReference type="NCBI Taxonomy" id="2979990"/>
    <lineage>
        <taxon>Archaea</taxon>
        <taxon>Methanobacteriati</taxon>
        <taxon>Methanobacteriota</taxon>
        <taxon>Stenosarchaea group</taxon>
        <taxon>Halobacteria</taxon>
        <taxon>Halobacteriales</taxon>
        <taxon>Natrialbaceae</taxon>
        <taxon>Natronoglomus</taxon>
    </lineage>
</organism>
<protein>
    <submittedName>
        <fullName evidence="1">Uncharacterized protein</fullName>
    </submittedName>
</protein>
<comment type="caution">
    <text evidence="1">The sequence shown here is derived from an EMBL/GenBank/DDBJ whole genome shotgun (WGS) entry which is preliminary data.</text>
</comment>
<dbReference type="AlphaFoldDB" id="A0AAP3E2G1"/>
<accession>A0AAP3E2G1</accession>
<dbReference type="RefSeq" id="WP_338004149.1">
    <property type="nucleotide sequence ID" value="NZ_JAOPKA010000007.1"/>
</dbReference>
<reference evidence="1" key="1">
    <citation type="submission" date="2022-09" db="EMBL/GenBank/DDBJ databases">
        <title>Enrichment on poylsaccharides allowed isolation of novel metabolic and taxonomic groups of Haloarchaea.</title>
        <authorList>
            <person name="Sorokin D.Y."/>
            <person name="Elcheninov A.G."/>
            <person name="Khizhniak T.V."/>
            <person name="Kolganova T.V."/>
            <person name="Kublanov I.V."/>
        </authorList>
    </citation>
    <scope>NUCLEOTIDE SEQUENCE</scope>
    <source>
        <strain evidence="1">AArc-xg1-1</strain>
    </source>
</reference>
<evidence type="ECO:0000313" key="1">
    <source>
        <dbReference type="EMBL" id="MCU4742325.1"/>
    </source>
</evidence>